<dbReference type="EMBL" id="JACHKA010000001">
    <property type="protein sequence ID" value="MBB5984303.1"/>
    <property type="molecule type" value="Genomic_DNA"/>
</dbReference>
<evidence type="ECO:0000313" key="3">
    <source>
        <dbReference type="Proteomes" id="UP001138540"/>
    </source>
</evidence>
<protein>
    <submittedName>
        <fullName evidence="2">Uncharacterized protein YjbJ (UPF0337 family)</fullName>
    </submittedName>
</protein>
<feature type="region of interest" description="Disordered" evidence="1">
    <location>
        <begin position="1"/>
        <end position="50"/>
    </location>
</feature>
<dbReference type="RefSeq" id="WP_184149236.1">
    <property type="nucleotide sequence ID" value="NZ_JACHKA010000001.1"/>
</dbReference>
<organism evidence="2 3">
    <name type="scientific">Sphingobium lignivorans</name>
    <dbReference type="NCBI Taxonomy" id="2735886"/>
    <lineage>
        <taxon>Bacteria</taxon>
        <taxon>Pseudomonadati</taxon>
        <taxon>Pseudomonadota</taxon>
        <taxon>Alphaproteobacteria</taxon>
        <taxon>Sphingomonadales</taxon>
        <taxon>Sphingomonadaceae</taxon>
        <taxon>Sphingobium</taxon>
    </lineage>
</organism>
<sequence length="50" mass="5555">MSESKEDRQQRLARALRNNLRRRKGQARERAGGLTGGPEQPAPGDNDPVN</sequence>
<reference evidence="2 3" key="1">
    <citation type="submission" date="2020-08" db="EMBL/GenBank/DDBJ databases">
        <title>Exploring microbial biodiversity for novel pathways involved in the catabolism of aromatic compounds derived from lignin.</title>
        <authorList>
            <person name="Elkins J."/>
        </authorList>
    </citation>
    <scope>NUCLEOTIDE SEQUENCE [LARGE SCALE GENOMIC DNA]</scope>
    <source>
        <strain evidence="2 3">B1D3A</strain>
    </source>
</reference>
<dbReference type="Proteomes" id="UP001138540">
    <property type="component" value="Unassembled WGS sequence"/>
</dbReference>
<feature type="compositionally biased region" description="Basic and acidic residues" evidence="1">
    <location>
        <begin position="1"/>
        <end position="10"/>
    </location>
</feature>
<keyword evidence="3" id="KW-1185">Reference proteome</keyword>
<accession>A0ABR6NAI9</accession>
<proteinExistence type="predicted"/>
<gene>
    <name evidence="2" type="ORF">HNP60_000277</name>
</gene>
<name>A0ABR6NAI9_9SPHN</name>
<evidence type="ECO:0000313" key="2">
    <source>
        <dbReference type="EMBL" id="MBB5984303.1"/>
    </source>
</evidence>
<comment type="caution">
    <text evidence="2">The sequence shown here is derived from an EMBL/GenBank/DDBJ whole genome shotgun (WGS) entry which is preliminary data.</text>
</comment>
<evidence type="ECO:0000256" key="1">
    <source>
        <dbReference type="SAM" id="MobiDB-lite"/>
    </source>
</evidence>